<feature type="region of interest" description="Disordered" evidence="1">
    <location>
        <begin position="143"/>
        <end position="178"/>
    </location>
</feature>
<dbReference type="AlphaFoldDB" id="A0A1L9RKY7"/>
<sequence>MSLKRKASFSNITSPNGSSFAGPFMAMDLDDGSPKHLNSRTRKRYRNDRPDEEVVYENTLRWLFTAQQQQHQTPTPTCDEDENMNPEPLPSPETVDPRQQTLLKFFRPAQPSFGQSPSGRWNQQAVDVLPGNRNILQQHVLNTNPVGGSTESDSNTPSVQTGTDMDVEMDSGSDRSTQDIRAWAGGVGWM</sequence>
<protein>
    <submittedName>
        <fullName evidence="2">Uncharacterized protein</fullName>
    </submittedName>
</protein>
<reference evidence="3" key="1">
    <citation type="journal article" date="2017" name="Genome Biol.">
        <title>Comparative genomics reveals high biological diversity and specific adaptations in the industrially and medically important fungal genus Aspergillus.</title>
        <authorList>
            <person name="de Vries R.P."/>
            <person name="Riley R."/>
            <person name="Wiebenga A."/>
            <person name="Aguilar-Osorio G."/>
            <person name="Amillis S."/>
            <person name="Uchima C.A."/>
            <person name="Anderluh G."/>
            <person name="Asadollahi M."/>
            <person name="Askin M."/>
            <person name="Barry K."/>
            <person name="Battaglia E."/>
            <person name="Bayram O."/>
            <person name="Benocci T."/>
            <person name="Braus-Stromeyer S.A."/>
            <person name="Caldana C."/>
            <person name="Canovas D."/>
            <person name="Cerqueira G.C."/>
            <person name="Chen F."/>
            <person name="Chen W."/>
            <person name="Choi C."/>
            <person name="Clum A."/>
            <person name="Dos Santos R.A."/>
            <person name="Damasio A.R."/>
            <person name="Diallinas G."/>
            <person name="Emri T."/>
            <person name="Fekete E."/>
            <person name="Flipphi M."/>
            <person name="Freyberg S."/>
            <person name="Gallo A."/>
            <person name="Gournas C."/>
            <person name="Habgood R."/>
            <person name="Hainaut M."/>
            <person name="Harispe M.L."/>
            <person name="Henrissat B."/>
            <person name="Hilden K.S."/>
            <person name="Hope R."/>
            <person name="Hossain A."/>
            <person name="Karabika E."/>
            <person name="Karaffa L."/>
            <person name="Karanyi Z."/>
            <person name="Krasevec N."/>
            <person name="Kuo A."/>
            <person name="Kusch H."/>
            <person name="LaButti K."/>
            <person name="Lagendijk E.L."/>
            <person name="Lapidus A."/>
            <person name="Levasseur A."/>
            <person name="Lindquist E."/>
            <person name="Lipzen A."/>
            <person name="Logrieco A.F."/>
            <person name="MacCabe A."/>
            <person name="Maekelae M.R."/>
            <person name="Malavazi I."/>
            <person name="Melin P."/>
            <person name="Meyer V."/>
            <person name="Mielnichuk N."/>
            <person name="Miskei M."/>
            <person name="Molnar A.P."/>
            <person name="Mule G."/>
            <person name="Ngan C.Y."/>
            <person name="Orejas M."/>
            <person name="Orosz E."/>
            <person name="Ouedraogo J.P."/>
            <person name="Overkamp K.M."/>
            <person name="Park H.-S."/>
            <person name="Perrone G."/>
            <person name="Piumi F."/>
            <person name="Punt P.J."/>
            <person name="Ram A.F."/>
            <person name="Ramon A."/>
            <person name="Rauscher S."/>
            <person name="Record E."/>
            <person name="Riano-Pachon D.M."/>
            <person name="Robert V."/>
            <person name="Roehrig J."/>
            <person name="Ruller R."/>
            <person name="Salamov A."/>
            <person name="Salih N.S."/>
            <person name="Samson R.A."/>
            <person name="Sandor E."/>
            <person name="Sanguinetti M."/>
            <person name="Schuetze T."/>
            <person name="Sepcic K."/>
            <person name="Shelest E."/>
            <person name="Sherlock G."/>
            <person name="Sophianopoulou V."/>
            <person name="Squina F.M."/>
            <person name="Sun H."/>
            <person name="Susca A."/>
            <person name="Todd R.B."/>
            <person name="Tsang A."/>
            <person name="Unkles S.E."/>
            <person name="van de Wiele N."/>
            <person name="van Rossen-Uffink D."/>
            <person name="Oliveira J.V."/>
            <person name="Vesth T.C."/>
            <person name="Visser J."/>
            <person name="Yu J.-H."/>
            <person name="Zhou M."/>
            <person name="Andersen M.R."/>
            <person name="Archer D.B."/>
            <person name="Baker S.E."/>
            <person name="Benoit I."/>
            <person name="Brakhage A.A."/>
            <person name="Braus G.H."/>
            <person name="Fischer R."/>
            <person name="Frisvad J.C."/>
            <person name="Goldman G.H."/>
            <person name="Houbraken J."/>
            <person name="Oakley B."/>
            <person name="Pocsi I."/>
            <person name="Scazzocchio C."/>
            <person name="Seiboth B."/>
            <person name="vanKuyk P.A."/>
            <person name="Wortman J."/>
            <person name="Dyer P.S."/>
            <person name="Grigoriev I.V."/>
        </authorList>
    </citation>
    <scope>NUCLEOTIDE SEQUENCE [LARGE SCALE GENOMIC DNA]</scope>
    <source>
        <strain evidence="3">DTO 134E9</strain>
    </source>
</reference>
<evidence type="ECO:0000256" key="1">
    <source>
        <dbReference type="SAM" id="MobiDB-lite"/>
    </source>
</evidence>
<proteinExistence type="predicted"/>
<dbReference type="VEuPathDB" id="FungiDB:ASPWEDRAFT_133750"/>
<evidence type="ECO:0000313" key="2">
    <source>
        <dbReference type="EMBL" id="OJJ35574.1"/>
    </source>
</evidence>
<dbReference type="GeneID" id="63745157"/>
<feature type="compositionally biased region" description="Polar residues" evidence="1">
    <location>
        <begin position="143"/>
        <end position="163"/>
    </location>
</feature>
<dbReference type="EMBL" id="KV878212">
    <property type="protein sequence ID" value="OJJ35574.1"/>
    <property type="molecule type" value="Genomic_DNA"/>
</dbReference>
<name>A0A1L9RKY7_ASPWE</name>
<feature type="compositionally biased region" description="Basic residues" evidence="1">
    <location>
        <begin position="37"/>
        <end position="46"/>
    </location>
</feature>
<organism evidence="2 3">
    <name type="scientific">Aspergillus wentii DTO 134E9</name>
    <dbReference type="NCBI Taxonomy" id="1073089"/>
    <lineage>
        <taxon>Eukaryota</taxon>
        <taxon>Fungi</taxon>
        <taxon>Dikarya</taxon>
        <taxon>Ascomycota</taxon>
        <taxon>Pezizomycotina</taxon>
        <taxon>Eurotiomycetes</taxon>
        <taxon>Eurotiomycetidae</taxon>
        <taxon>Eurotiales</taxon>
        <taxon>Aspergillaceae</taxon>
        <taxon>Aspergillus</taxon>
        <taxon>Aspergillus subgen. Cremei</taxon>
    </lineage>
</organism>
<feature type="compositionally biased region" description="Low complexity" evidence="1">
    <location>
        <begin position="67"/>
        <end position="77"/>
    </location>
</feature>
<accession>A0A1L9RKY7</accession>
<dbReference type="RefSeq" id="XP_040689250.1">
    <property type="nucleotide sequence ID" value="XM_040829309.1"/>
</dbReference>
<evidence type="ECO:0000313" key="3">
    <source>
        <dbReference type="Proteomes" id="UP000184383"/>
    </source>
</evidence>
<feature type="region of interest" description="Disordered" evidence="1">
    <location>
        <begin position="1"/>
        <end position="52"/>
    </location>
</feature>
<gene>
    <name evidence="2" type="ORF">ASPWEDRAFT_133750</name>
</gene>
<dbReference type="Proteomes" id="UP000184383">
    <property type="component" value="Unassembled WGS sequence"/>
</dbReference>
<keyword evidence="3" id="KW-1185">Reference proteome</keyword>
<feature type="compositionally biased region" description="Polar residues" evidence="1">
    <location>
        <begin position="8"/>
        <end position="19"/>
    </location>
</feature>
<dbReference type="STRING" id="1073089.A0A1L9RKY7"/>
<feature type="region of interest" description="Disordered" evidence="1">
    <location>
        <begin position="67"/>
        <end position="96"/>
    </location>
</feature>
<dbReference type="OrthoDB" id="5336357at2759"/>